<organism evidence="2 3">
    <name type="scientific">Cynara cardunculus var. scolymus</name>
    <name type="common">Globe artichoke</name>
    <name type="synonym">Cynara scolymus</name>
    <dbReference type="NCBI Taxonomy" id="59895"/>
    <lineage>
        <taxon>Eukaryota</taxon>
        <taxon>Viridiplantae</taxon>
        <taxon>Streptophyta</taxon>
        <taxon>Embryophyta</taxon>
        <taxon>Tracheophyta</taxon>
        <taxon>Spermatophyta</taxon>
        <taxon>Magnoliopsida</taxon>
        <taxon>eudicotyledons</taxon>
        <taxon>Gunneridae</taxon>
        <taxon>Pentapetalae</taxon>
        <taxon>asterids</taxon>
        <taxon>campanulids</taxon>
        <taxon>Asterales</taxon>
        <taxon>Asteraceae</taxon>
        <taxon>Carduoideae</taxon>
        <taxon>Cardueae</taxon>
        <taxon>Carduinae</taxon>
        <taxon>Cynara</taxon>
    </lineage>
</organism>
<evidence type="ECO:0000256" key="1">
    <source>
        <dbReference type="SAM" id="MobiDB-lite"/>
    </source>
</evidence>
<evidence type="ECO:0000313" key="3">
    <source>
        <dbReference type="Proteomes" id="UP000243975"/>
    </source>
</evidence>
<accession>A0A103XK03</accession>
<evidence type="ECO:0000313" key="2">
    <source>
        <dbReference type="EMBL" id="KVH92130.1"/>
    </source>
</evidence>
<feature type="region of interest" description="Disordered" evidence="1">
    <location>
        <begin position="36"/>
        <end position="91"/>
    </location>
</feature>
<protein>
    <submittedName>
        <fullName evidence="2">Uncharacterized protein</fullName>
    </submittedName>
</protein>
<reference evidence="2 3" key="1">
    <citation type="journal article" date="2016" name="Sci. Rep.">
        <title>The genome sequence of the outbreeding globe artichoke constructed de novo incorporating a phase-aware low-pass sequencing strategy of F1 progeny.</title>
        <authorList>
            <person name="Scaglione D."/>
            <person name="Reyes-Chin-Wo S."/>
            <person name="Acquadro A."/>
            <person name="Froenicke L."/>
            <person name="Portis E."/>
            <person name="Beitel C."/>
            <person name="Tirone M."/>
            <person name="Mauro R."/>
            <person name="Lo Monaco A."/>
            <person name="Mauromicale G."/>
            <person name="Faccioli P."/>
            <person name="Cattivelli L."/>
            <person name="Rieseberg L."/>
            <person name="Michelmore R."/>
            <person name="Lanteri S."/>
        </authorList>
    </citation>
    <scope>NUCLEOTIDE SEQUENCE [LARGE SCALE GENOMIC DNA]</scope>
    <source>
        <strain evidence="2">2C</strain>
    </source>
</reference>
<feature type="region of interest" description="Disordered" evidence="1">
    <location>
        <begin position="129"/>
        <end position="165"/>
    </location>
</feature>
<sequence length="201" mass="23305">MVVQENQKENKDQHAIMKAAAWAWYERGSWFEHKSVQESDYRRKRDYTPRPSRYKLEAIQKPQKETRESQSCGDGPSLDTEHVSASKQPQNQQCYVPVDTEHVDKSLLDKYEIERISKELDCYLESSSVEHRRRSVDGGDHGGRHRRTVALSEGTKSKSKSKKNKGFWARRRIVCGSSRDDVVETSNLLIGGRRRPKENAR</sequence>
<gene>
    <name evidence="2" type="ORF">Ccrd_005839</name>
</gene>
<dbReference type="AlphaFoldDB" id="A0A103XK03"/>
<dbReference type="PANTHER" id="PTHR34665">
    <property type="entry name" value="DUF3741 DOMAIN-CONTAINING PROTEIN"/>
    <property type="match status" value="1"/>
</dbReference>
<dbReference type="OrthoDB" id="1880786at2759"/>
<comment type="caution">
    <text evidence="2">The sequence shown here is derived from an EMBL/GenBank/DDBJ whole genome shotgun (WGS) entry which is preliminary data.</text>
</comment>
<dbReference type="Gramene" id="KVH92130">
    <property type="protein sequence ID" value="KVH92130"/>
    <property type="gene ID" value="Ccrd_005839"/>
</dbReference>
<dbReference type="Proteomes" id="UP000243975">
    <property type="component" value="Unassembled WGS sequence"/>
</dbReference>
<dbReference type="PANTHER" id="PTHR34665:SF4">
    <property type="entry name" value="DUF3741 DOMAIN-CONTAINING PROTEIN"/>
    <property type="match status" value="1"/>
</dbReference>
<dbReference type="OMA" id="AWYQHNS"/>
<proteinExistence type="predicted"/>
<name>A0A103XK03_CYNCS</name>
<dbReference type="EMBL" id="LEKV01004848">
    <property type="protein sequence ID" value="KVH92130.1"/>
    <property type="molecule type" value="Genomic_DNA"/>
</dbReference>
<feature type="compositionally biased region" description="Basic and acidic residues" evidence="1">
    <location>
        <begin position="36"/>
        <end position="68"/>
    </location>
</feature>
<keyword evidence="3" id="KW-1185">Reference proteome</keyword>